<dbReference type="PANTHER" id="PTHR35370:SF1">
    <property type="entry name" value="TYPE VI SECRETION SYSTEM COMPONENT TSSF1"/>
    <property type="match status" value="1"/>
</dbReference>
<gene>
    <name evidence="1" type="ORF">EDC52_102149</name>
</gene>
<dbReference type="EMBL" id="SMCR01000002">
    <property type="protein sequence ID" value="TCV98828.1"/>
    <property type="molecule type" value="Genomic_DNA"/>
</dbReference>
<dbReference type="RefSeq" id="WP_131864230.1">
    <property type="nucleotide sequence ID" value="NZ_SMCR01000002.1"/>
</dbReference>
<dbReference type="PIRSF" id="PIRSF028304">
    <property type="entry name" value="UCP028304"/>
    <property type="match status" value="1"/>
</dbReference>
<protein>
    <submittedName>
        <fullName evidence="1">Type VI secretion system protein ImpG</fullName>
    </submittedName>
</protein>
<evidence type="ECO:0000313" key="1">
    <source>
        <dbReference type="EMBL" id="TCV98828.1"/>
    </source>
</evidence>
<organism evidence="1 2">
    <name type="scientific">Biostraticola tofi</name>
    <dbReference type="NCBI Taxonomy" id="466109"/>
    <lineage>
        <taxon>Bacteria</taxon>
        <taxon>Pseudomonadati</taxon>
        <taxon>Pseudomonadota</taxon>
        <taxon>Gammaproteobacteria</taxon>
        <taxon>Enterobacterales</taxon>
        <taxon>Bruguierivoracaceae</taxon>
        <taxon>Biostraticola</taxon>
    </lineage>
</organism>
<accession>A0A4R3Z4I6</accession>
<dbReference type="PANTHER" id="PTHR35370">
    <property type="entry name" value="CYTOPLASMIC PROTEIN-RELATED-RELATED"/>
    <property type="match status" value="1"/>
</dbReference>
<dbReference type="Pfam" id="PF05947">
    <property type="entry name" value="T6SS_TssF"/>
    <property type="match status" value="1"/>
</dbReference>
<reference evidence="1 2" key="1">
    <citation type="submission" date="2019-03" db="EMBL/GenBank/DDBJ databases">
        <title>Genomic Encyclopedia of Type Strains, Phase IV (KMG-IV): sequencing the most valuable type-strain genomes for metagenomic binning, comparative biology and taxonomic classification.</title>
        <authorList>
            <person name="Goeker M."/>
        </authorList>
    </citation>
    <scope>NUCLEOTIDE SEQUENCE [LARGE SCALE GENOMIC DNA]</scope>
    <source>
        <strain evidence="1 2">DSM 19580</strain>
    </source>
</reference>
<name>A0A4R3Z4I6_9GAMM</name>
<sequence length="622" mass="69156">MDDRLLAYYQQELAWLREMGNEFAQRYPAVAGRLGMQEGQIGDPFVERLLEGTAFLTSKIQLKMDAGYPQLSRQLLEVLYPNYLAPVPSMAVVELQPDEGKGDISGGFTIPRGTVMDSLALKKQGMTCRFSTAHEVVLQPLRIEQVTLGPVPATVAKAGIRPSGQSSALRIMLRCFENVSLAQMKCDRIMFYLCADQTPARELLELLMEHTQHILCSIDGDDVTCSLLDRQCLRHEGFDRDQALLPADMRNLEAYRLLQEYFFFPDRFHFFSISGLQPLLARAGRQQQFEIILLLGKQNPALEQQVDRQHLALHCTPVINLFPHRADRFMLDQQQSEHPLVADHVRPDDFEIYSVSRIRGYGADNRCQRVFRQMYAPDDPHGDSAEPSWFSLRRHPQRRHANSGLAMINGYSASAVYITLTGGVSTPDRYWQDSLCALEAEIICTNAGLPLIFAQQSDRQLVMRESFPVRHIVIRQGPTPPSSAMADSRDSWQLVNQLNLNLSSLSGKTAEHSAAALRQLLAFHAGQAPAAARQLSGIRHCTLTAVNRLIAPPGLYTGGTAVAISVDEQVFAGAGAWLLGSVLARLFSQSAAINSFTETTLTDASQNIIGCWAMRSGEQASL</sequence>
<keyword evidence="2" id="KW-1185">Reference proteome</keyword>
<dbReference type="Proteomes" id="UP000295719">
    <property type="component" value="Unassembled WGS sequence"/>
</dbReference>
<dbReference type="NCBIfam" id="TIGR03359">
    <property type="entry name" value="VI_chp_6"/>
    <property type="match status" value="1"/>
</dbReference>
<evidence type="ECO:0000313" key="2">
    <source>
        <dbReference type="Proteomes" id="UP000295719"/>
    </source>
</evidence>
<comment type="caution">
    <text evidence="1">The sequence shown here is derived from an EMBL/GenBank/DDBJ whole genome shotgun (WGS) entry which is preliminary data.</text>
</comment>
<proteinExistence type="predicted"/>
<dbReference type="InterPro" id="IPR010272">
    <property type="entry name" value="T6SS_TssF"/>
</dbReference>
<dbReference type="OrthoDB" id="9763676at2"/>
<dbReference type="AlphaFoldDB" id="A0A4R3Z4I6"/>